<protein>
    <submittedName>
        <fullName evidence="3">Class II histone deacetylase</fullName>
    </submittedName>
</protein>
<evidence type="ECO:0000313" key="3">
    <source>
        <dbReference type="EMBL" id="QEX15093.1"/>
    </source>
</evidence>
<dbReference type="KEGG" id="htq:FRZ44_03730"/>
<dbReference type="GO" id="GO:0005737">
    <property type="term" value="C:cytoplasm"/>
    <property type="evidence" value="ECO:0007669"/>
    <property type="project" value="TreeGrafter"/>
</dbReference>
<dbReference type="Proteomes" id="UP000326202">
    <property type="component" value="Chromosome"/>
</dbReference>
<dbReference type="Pfam" id="PF00850">
    <property type="entry name" value="Hist_deacetyl"/>
    <property type="match status" value="1"/>
</dbReference>
<evidence type="ECO:0000256" key="1">
    <source>
        <dbReference type="ARBA" id="ARBA00005947"/>
    </source>
</evidence>
<dbReference type="GO" id="GO:0040029">
    <property type="term" value="P:epigenetic regulation of gene expression"/>
    <property type="evidence" value="ECO:0007669"/>
    <property type="project" value="TreeGrafter"/>
</dbReference>
<dbReference type="OrthoDB" id="9808367at2"/>
<dbReference type="EMBL" id="CP042906">
    <property type="protein sequence ID" value="QEX15093.1"/>
    <property type="molecule type" value="Genomic_DNA"/>
</dbReference>
<dbReference type="PANTHER" id="PTHR10625">
    <property type="entry name" value="HISTONE DEACETYLASE HDAC1-RELATED"/>
    <property type="match status" value="1"/>
</dbReference>
<dbReference type="PRINTS" id="PR01270">
    <property type="entry name" value="HDASUPER"/>
</dbReference>
<dbReference type="RefSeq" id="WP_151175580.1">
    <property type="nucleotide sequence ID" value="NZ_CP042906.1"/>
</dbReference>
<comment type="similarity">
    <text evidence="1">Belongs to the histone deacetylase family.</text>
</comment>
<sequence length="366" mass="39617">MTTGWVFHELYLWHDTGTYAGVFQAGLTIEPGEHAENPATKRRFRNLLEVSGLLGQLTAIKPEPLSEADIALFHTGEHIERIKALSAERGGDAGELTPFGQGSFEIALLAAGGTYAAIDAVLKGKVRNAYALVRPPGHHAERDKGRGFCIFGNVAVAIMKARKTHKLGRVATVDWDVHHGNGTQQAFYADPTTLTISIHQDRLFPVDSGLVEENGEGAGEGYNLNIPMPPGSGVGAYIAAFERVVVPALRRFKPELIVVPSGFDAGGTDPLGRMMIHSGGYRELTRMLMEVADEVCGGRLVLSHEGGYSATNVPYCGLAVMEQLSGSRTAVEDPWLKIMERWGWQDLQPHQEGAIDKAALALSRIK</sequence>
<gene>
    <name evidence="3" type="ORF">FRZ44_03730</name>
</gene>
<dbReference type="Gene3D" id="3.40.800.20">
    <property type="entry name" value="Histone deacetylase domain"/>
    <property type="match status" value="1"/>
</dbReference>
<evidence type="ECO:0000259" key="2">
    <source>
        <dbReference type="Pfam" id="PF00850"/>
    </source>
</evidence>
<dbReference type="InterPro" id="IPR023696">
    <property type="entry name" value="Ureohydrolase_dom_sf"/>
</dbReference>
<dbReference type="GO" id="GO:0004407">
    <property type="term" value="F:histone deacetylase activity"/>
    <property type="evidence" value="ECO:0007669"/>
    <property type="project" value="TreeGrafter"/>
</dbReference>
<accession>A0A5J6MCN9</accession>
<keyword evidence="4" id="KW-1185">Reference proteome</keyword>
<feature type="domain" description="Histone deacetylase" evidence="2">
    <location>
        <begin position="34"/>
        <end position="323"/>
    </location>
</feature>
<dbReference type="InterPro" id="IPR037138">
    <property type="entry name" value="His_deacetylse_dom_sf"/>
</dbReference>
<dbReference type="CDD" id="cd09996">
    <property type="entry name" value="HDAC_classII_1"/>
    <property type="match status" value="1"/>
</dbReference>
<dbReference type="PANTHER" id="PTHR10625:SF31">
    <property type="entry name" value="HISTONE DEACETYLASE DOMAIN-CONTAINING PROTEIN"/>
    <property type="match status" value="1"/>
</dbReference>
<name>A0A5J6MCN9_9PROT</name>
<dbReference type="InterPro" id="IPR023801">
    <property type="entry name" value="His_deacetylse_dom"/>
</dbReference>
<organism evidence="3 4">
    <name type="scientific">Hypericibacter terrae</name>
    <dbReference type="NCBI Taxonomy" id="2602015"/>
    <lineage>
        <taxon>Bacteria</taxon>
        <taxon>Pseudomonadati</taxon>
        <taxon>Pseudomonadota</taxon>
        <taxon>Alphaproteobacteria</taxon>
        <taxon>Rhodospirillales</taxon>
        <taxon>Dongiaceae</taxon>
        <taxon>Hypericibacter</taxon>
    </lineage>
</organism>
<dbReference type="AlphaFoldDB" id="A0A5J6MCN9"/>
<dbReference type="SUPFAM" id="SSF52768">
    <property type="entry name" value="Arginase/deacetylase"/>
    <property type="match status" value="1"/>
</dbReference>
<evidence type="ECO:0000313" key="4">
    <source>
        <dbReference type="Proteomes" id="UP000326202"/>
    </source>
</evidence>
<dbReference type="InterPro" id="IPR000286">
    <property type="entry name" value="HDACs"/>
</dbReference>
<reference evidence="3 4" key="1">
    <citation type="submission" date="2019-08" db="EMBL/GenBank/DDBJ databases">
        <title>Hyperibacter terrae gen. nov., sp. nov. and Hyperibacter viscosus sp. nov., two new members in the family Rhodospirillaceae isolated from the rhizosphere of Hypericum perforatum.</title>
        <authorList>
            <person name="Noviana Z."/>
        </authorList>
    </citation>
    <scope>NUCLEOTIDE SEQUENCE [LARGE SCALE GENOMIC DNA]</scope>
    <source>
        <strain evidence="3 4">R5913</strain>
    </source>
</reference>
<proteinExistence type="inferred from homology"/>